<dbReference type="InterPro" id="IPR036388">
    <property type="entry name" value="WH-like_DNA-bd_sf"/>
</dbReference>
<dbReference type="InterPro" id="IPR051797">
    <property type="entry name" value="TrmB-like"/>
</dbReference>
<dbReference type="InterPro" id="IPR021586">
    <property type="entry name" value="Tscrpt_reg_TrmB_C"/>
</dbReference>
<name>A0ABD6AF89_9EURY</name>
<proteinExistence type="inferred from homology"/>
<dbReference type="EMBL" id="JBHTBF010000003">
    <property type="protein sequence ID" value="MFC7318966.1"/>
    <property type="molecule type" value="Genomic_DNA"/>
</dbReference>
<keyword evidence="5" id="KW-1185">Reference proteome</keyword>
<comment type="caution">
    <text evidence="4">The sequence shown here is derived from an EMBL/GenBank/DDBJ whole genome shotgun (WGS) entry which is preliminary data.</text>
</comment>
<dbReference type="PANTHER" id="PTHR34293:SF1">
    <property type="entry name" value="HTH-TYPE TRANSCRIPTIONAL REGULATOR TRMBL2"/>
    <property type="match status" value="1"/>
</dbReference>
<dbReference type="SUPFAM" id="SSF46785">
    <property type="entry name" value="Winged helix' DNA-binding domain"/>
    <property type="match status" value="1"/>
</dbReference>
<dbReference type="Pfam" id="PF01978">
    <property type="entry name" value="TrmB"/>
    <property type="match status" value="1"/>
</dbReference>
<dbReference type="InterPro" id="IPR002831">
    <property type="entry name" value="Tscrpt_reg_TrmB_N"/>
</dbReference>
<sequence>MSRSGPVDDETLRRELNTFGLSEKEIETYLAVLDRGEATASTIADHADVSKRYVYSIASQLADRGLVQMNDHASPTTVRARPPSEAIARMSERLQSLTPTLENRHAETEPLTARFQTVKSRQTALKYLRELISNAREEVFLCLPLSVHESVAQDLADAVDRDVLVIGLYSDAGPEPTPPSRFEGRASVVRTWTENTPFMLVADNYDAILGDADLLAGPHADDTAVVLSQVHLAGSVLGSFIGSFWPVASQRFVTEPEPLPRRFASFRHAVVQTVLHLRAGTDPVVEVETAAGEELSGRVVDVRQSLVAPETGDFPVENGIIVETGDGGTVSVGGPGAFVEDYTAETITVRRT</sequence>
<feature type="domain" description="Transcription regulator TrmB C-terminal" evidence="3">
    <location>
        <begin position="115"/>
        <end position="351"/>
    </location>
</feature>
<dbReference type="GeneID" id="79317848"/>
<feature type="domain" description="Transcription regulator TrmB N-terminal" evidence="2">
    <location>
        <begin position="16"/>
        <end position="83"/>
    </location>
</feature>
<dbReference type="Pfam" id="PF11495">
    <property type="entry name" value="Regulator_TrmB"/>
    <property type="match status" value="1"/>
</dbReference>
<evidence type="ECO:0000313" key="4">
    <source>
        <dbReference type="EMBL" id="MFC7318966.1"/>
    </source>
</evidence>
<comment type="similarity">
    <text evidence="1">Belongs to the transcriptional regulator TrmB family.</text>
</comment>
<evidence type="ECO:0000259" key="3">
    <source>
        <dbReference type="Pfam" id="PF11495"/>
    </source>
</evidence>
<evidence type="ECO:0000256" key="1">
    <source>
        <dbReference type="ARBA" id="ARBA00007287"/>
    </source>
</evidence>
<dbReference type="SUPFAM" id="SSF159071">
    <property type="entry name" value="TrmB C-terminal domain-like"/>
    <property type="match status" value="1"/>
</dbReference>
<accession>A0ABD6AF89</accession>
<dbReference type="PANTHER" id="PTHR34293">
    <property type="entry name" value="HTH-TYPE TRANSCRIPTIONAL REGULATOR TRMBL2"/>
    <property type="match status" value="1"/>
</dbReference>
<dbReference type="Proteomes" id="UP001596547">
    <property type="component" value="Unassembled WGS sequence"/>
</dbReference>
<dbReference type="RefSeq" id="WP_276306195.1">
    <property type="nucleotide sequence ID" value="NZ_CP119993.1"/>
</dbReference>
<evidence type="ECO:0000313" key="5">
    <source>
        <dbReference type="Proteomes" id="UP001596547"/>
    </source>
</evidence>
<evidence type="ECO:0000259" key="2">
    <source>
        <dbReference type="Pfam" id="PF01978"/>
    </source>
</evidence>
<gene>
    <name evidence="4" type="ORF">ACFQPE_19520</name>
</gene>
<protein>
    <submittedName>
        <fullName evidence="4">TrmB family transcriptional regulator</fullName>
    </submittedName>
</protein>
<dbReference type="SUPFAM" id="SSF56024">
    <property type="entry name" value="Phospholipase D/nuclease"/>
    <property type="match status" value="1"/>
</dbReference>
<dbReference type="AlphaFoldDB" id="A0ABD6AF89"/>
<reference evidence="4 5" key="1">
    <citation type="journal article" date="2019" name="Int. J. Syst. Evol. Microbiol.">
        <title>The Global Catalogue of Microorganisms (GCM) 10K type strain sequencing project: providing services to taxonomists for standard genome sequencing and annotation.</title>
        <authorList>
            <consortium name="The Broad Institute Genomics Platform"/>
            <consortium name="The Broad Institute Genome Sequencing Center for Infectious Disease"/>
            <person name="Wu L."/>
            <person name="Ma J."/>
        </authorList>
    </citation>
    <scope>NUCLEOTIDE SEQUENCE [LARGE SCALE GENOMIC DNA]</scope>
    <source>
        <strain evidence="4 5">PSR21</strain>
    </source>
</reference>
<dbReference type="Gene3D" id="1.10.10.10">
    <property type="entry name" value="Winged helix-like DNA-binding domain superfamily/Winged helix DNA-binding domain"/>
    <property type="match status" value="1"/>
</dbReference>
<dbReference type="InterPro" id="IPR036390">
    <property type="entry name" value="WH_DNA-bd_sf"/>
</dbReference>
<organism evidence="4 5">
    <name type="scientific">Halomarina halobia</name>
    <dbReference type="NCBI Taxonomy" id="3033386"/>
    <lineage>
        <taxon>Archaea</taxon>
        <taxon>Methanobacteriati</taxon>
        <taxon>Methanobacteriota</taxon>
        <taxon>Stenosarchaea group</taxon>
        <taxon>Halobacteria</taxon>
        <taxon>Halobacteriales</taxon>
        <taxon>Natronomonadaceae</taxon>
        <taxon>Halomarina</taxon>
    </lineage>
</organism>